<accession>A0A6P7TLK7</accession>
<dbReference type="InterPro" id="IPR027417">
    <property type="entry name" value="P-loop_NTPase"/>
</dbReference>
<dbReference type="Pfam" id="PF21530">
    <property type="entry name" value="Pif1_2B_dom"/>
    <property type="match status" value="1"/>
</dbReference>
<dbReference type="Proteomes" id="UP000515154">
    <property type="component" value="Linkage group LG29"/>
</dbReference>
<dbReference type="SUPFAM" id="SSF52540">
    <property type="entry name" value="P-loop containing nucleoside triphosphate hydrolases"/>
    <property type="match status" value="1"/>
</dbReference>
<dbReference type="AlphaFoldDB" id="A0A6P7TLK7"/>
<feature type="domain" description="DNA helicase Pif1-like 2B" evidence="1">
    <location>
        <begin position="123"/>
        <end position="167"/>
    </location>
</feature>
<evidence type="ECO:0000313" key="3">
    <source>
        <dbReference type="RefSeq" id="XP_029652799.1"/>
    </source>
</evidence>
<protein>
    <submittedName>
        <fullName evidence="3">Uncharacterized protein LOC115225965</fullName>
    </submittedName>
</protein>
<proteinExistence type="predicted"/>
<organism evidence="2 3">
    <name type="scientific">Octopus sinensis</name>
    <name type="common">East Asian common octopus</name>
    <dbReference type="NCBI Taxonomy" id="2607531"/>
    <lineage>
        <taxon>Eukaryota</taxon>
        <taxon>Metazoa</taxon>
        <taxon>Spiralia</taxon>
        <taxon>Lophotrochozoa</taxon>
        <taxon>Mollusca</taxon>
        <taxon>Cephalopoda</taxon>
        <taxon>Coleoidea</taxon>
        <taxon>Octopodiformes</taxon>
        <taxon>Octopoda</taxon>
        <taxon>Incirrata</taxon>
        <taxon>Octopodidae</taxon>
        <taxon>Octopus</taxon>
    </lineage>
</organism>
<name>A0A6P7TLK7_9MOLL</name>
<dbReference type="KEGG" id="osn:115225965"/>
<dbReference type="PANTHER" id="PTHR10492">
    <property type="match status" value="1"/>
</dbReference>
<dbReference type="InterPro" id="IPR049163">
    <property type="entry name" value="Pif1-like_2B_dom"/>
</dbReference>
<sequence>MEQCANVETHNQLNGDDADMTFSKQLLDLGNGTSVGEKDGWASLPFGHMVSALKELMNKVFPHQRNHFTDHNWLKTRAILVPKNVAVDDLNIKLLEQLPGECHIFNSIDAVFNIDEAVNYPVEFLNSLIPPGLPPHNFHLKIGALVMLHRNLNPPKLCNGTRLIIQKMMPTVLETTILTDKASGEPVFIPRIPLILSDIPFQYKHLQFPLKLSFAMTINKAQGESLDVVGLNMDNFMWDPQELEILIICLFMPHKERPKMLIIKKLMAAALS</sequence>
<dbReference type="PANTHER" id="PTHR10492:SF57">
    <property type="entry name" value="ATP-DEPENDENT DNA HELICASE"/>
    <property type="match status" value="1"/>
</dbReference>
<reference evidence="3" key="1">
    <citation type="submission" date="2025-08" db="UniProtKB">
        <authorList>
            <consortium name="RefSeq"/>
        </authorList>
    </citation>
    <scope>IDENTIFICATION</scope>
</reference>
<evidence type="ECO:0000313" key="2">
    <source>
        <dbReference type="Proteomes" id="UP000515154"/>
    </source>
</evidence>
<keyword evidence="2" id="KW-1185">Reference proteome</keyword>
<gene>
    <name evidence="3" type="primary">LOC115225965</name>
</gene>
<evidence type="ECO:0000259" key="1">
    <source>
        <dbReference type="Pfam" id="PF21530"/>
    </source>
</evidence>
<dbReference type="RefSeq" id="XP_029652799.1">
    <property type="nucleotide sequence ID" value="XM_029796939.1"/>
</dbReference>